<dbReference type="Proteomes" id="UP001393056">
    <property type="component" value="Unassembled WGS sequence"/>
</dbReference>
<keyword evidence="1" id="KW-0472">Membrane</keyword>
<proteinExistence type="predicted"/>
<organism evidence="2 3">
    <name type="scientific">Flavobacterium helocola</name>
    <dbReference type="NCBI Taxonomy" id="3139139"/>
    <lineage>
        <taxon>Bacteria</taxon>
        <taxon>Pseudomonadati</taxon>
        <taxon>Bacteroidota</taxon>
        <taxon>Flavobacteriia</taxon>
        <taxon>Flavobacteriales</taxon>
        <taxon>Flavobacteriaceae</taxon>
        <taxon>Flavobacterium</taxon>
    </lineage>
</organism>
<name>A0ABU9I8F6_9FLAO</name>
<keyword evidence="1" id="KW-0812">Transmembrane</keyword>
<dbReference type="RefSeq" id="WP_341683564.1">
    <property type="nucleotide sequence ID" value="NZ_JBBYHT010000006.1"/>
</dbReference>
<keyword evidence="3" id="KW-1185">Reference proteome</keyword>
<gene>
    <name evidence="2" type="ORF">AAEO58_11690</name>
</gene>
<evidence type="ECO:0000256" key="1">
    <source>
        <dbReference type="SAM" id="Phobius"/>
    </source>
</evidence>
<comment type="caution">
    <text evidence="2">The sequence shown here is derived from an EMBL/GenBank/DDBJ whole genome shotgun (WGS) entry which is preliminary data.</text>
</comment>
<dbReference type="EMBL" id="JBBYHT010000006">
    <property type="protein sequence ID" value="MEL1248704.1"/>
    <property type="molecule type" value="Genomic_DNA"/>
</dbReference>
<protein>
    <submittedName>
        <fullName evidence="2">Uncharacterized protein</fullName>
    </submittedName>
</protein>
<reference evidence="2 3" key="1">
    <citation type="submission" date="2024-04" db="EMBL/GenBank/DDBJ databases">
        <title>Flavobacterium sp. DGU41 16S ribosomal RNA gene Genome sequencing and assembly.</title>
        <authorList>
            <person name="Park S."/>
        </authorList>
    </citation>
    <scope>NUCLEOTIDE SEQUENCE [LARGE SCALE GENOMIC DNA]</scope>
    <source>
        <strain evidence="2 3">DGU41</strain>
    </source>
</reference>
<evidence type="ECO:0000313" key="2">
    <source>
        <dbReference type="EMBL" id="MEL1248704.1"/>
    </source>
</evidence>
<keyword evidence="1" id="KW-1133">Transmembrane helix</keyword>
<evidence type="ECO:0000313" key="3">
    <source>
        <dbReference type="Proteomes" id="UP001393056"/>
    </source>
</evidence>
<feature type="transmembrane region" description="Helical" evidence="1">
    <location>
        <begin position="162"/>
        <end position="179"/>
    </location>
</feature>
<accession>A0ABU9I8F6</accession>
<sequence length="185" mass="21284">MKIKEETLYKYLEIILLESEITEPNSSVNILHEKYLNPITEEERDEYFSITEGIVSLGVKLGYFEYLSKEKDWYDLTEKGILAKSKGGHFKYIDFIEKSELEKIKPTIVAENYIGGNNHGTQSSNNFSNSPITNNTIANPNNDRKANSIMLKFWKLISENKLISSLLLVIILWAIKEIFDINLKG</sequence>